<reference evidence="2" key="1">
    <citation type="submission" date="2021-02" db="EMBL/GenBank/DDBJ databases">
        <title>First Annotated Genome of the Yellow-green Alga Tribonema minus.</title>
        <authorList>
            <person name="Mahan K.M."/>
        </authorList>
    </citation>
    <scope>NUCLEOTIDE SEQUENCE</scope>
    <source>
        <strain evidence="2">UTEX B ZZ1240</strain>
    </source>
</reference>
<name>A0A835ZGY0_9STRA</name>
<accession>A0A835ZGY0</accession>
<organism evidence="2 3">
    <name type="scientific">Tribonema minus</name>
    <dbReference type="NCBI Taxonomy" id="303371"/>
    <lineage>
        <taxon>Eukaryota</taxon>
        <taxon>Sar</taxon>
        <taxon>Stramenopiles</taxon>
        <taxon>Ochrophyta</taxon>
        <taxon>PX clade</taxon>
        <taxon>Xanthophyceae</taxon>
        <taxon>Tribonematales</taxon>
        <taxon>Tribonemataceae</taxon>
        <taxon>Tribonema</taxon>
    </lineage>
</organism>
<dbReference type="AlphaFoldDB" id="A0A835ZGY0"/>
<feature type="compositionally biased region" description="Basic and acidic residues" evidence="1">
    <location>
        <begin position="128"/>
        <end position="141"/>
    </location>
</feature>
<evidence type="ECO:0000256" key="1">
    <source>
        <dbReference type="SAM" id="MobiDB-lite"/>
    </source>
</evidence>
<comment type="caution">
    <text evidence="2">The sequence shown here is derived from an EMBL/GenBank/DDBJ whole genome shotgun (WGS) entry which is preliminary data.</text>
</comment>
<feature type="region of interest" description="Disordered" evidence="1">
    <location>
        <begin position="77"/>
        <end position="141"/>
    </location>
</feature>
<gene>
    <name evidence="2" type="ORF">JKP88DRAFT_272183</name>
</gene>
<dbReference type="Proteomes" id="UP000664859">
    <property type="component" value="Unassembled WGS sequence"/>
</dbReference>
<dbReference type="EMBL" id="JAFCMP010000001">
    <property type="protein sequence ID" value="KAG5192868.1"/>
    <property type="molecule type" value="Genomic_DNA"/>
</dbReference>
<keyword evidence="3" id="KW-1185">Reference proteome</keyword>
<feature type="compositionally biased region" description="Basic and acidic residues" evidence="1">
    <location>
        <begin position="77"/>
        <end position="96"/>
    </location>
</feature>
<feature type="region of interest" description="Disordered" evidence="1">
    <location>
        <begin position="1"/>
        <end position="25"/>
    </location>
</feature>
<evidence type="ECO:0000313" key="2">
    <source>
        <dbReference type="EMBL" id="KAG5192868.1"/>
    </source>
</evidence>
<evidence type="ECO:0000313" key="3">
    <source>
        <dbReference type="Proteomes" id="UP000664859"/>
    </source>
</evidence>
<proteinExistence type="predicted"/>
<protein>
    <submittedName>
        <fullName evidence="2">Uncharacterized protein</fullName>
    </submittedName>
</protein>
<sequence length="141" mass="15072">MDGADRDRGAFVIEGDDGEGPAPARSAQEWDALIAAQECAAVEQSALAAHLSYLRARETRAVAVRAMAAARRRAREAALRADEGRAAEERERERGRALRLHGLTGSEQEKGRPRTTEAGGSGCGVEGEYGRTRADSHANSE</sequence>